<proteinExistence type="predicted"/>
<gene>
    <name evidence="2" type="ORF">GCM10018781_64000</name>
</gene>
<evidence type="ECO:0000313" key="2">
    <source>
        <dbReference type="EMBL" id="GHH81406.1"/>
    </source>
</evidence>
<keyword evidence="1" id="KW-1133">Transmembrane helix</keyword>
<comment type="caution">
    <text evidence="2">The sequence shown here is derived from an EMBL/GenBank/DDBJ whole genome shotgun (WGS) entry which is preliminary data.</text>
</comment>
<sequence length="56" mass="5668">MAQQQPGNLVVWRTLVLLGAVGVAIGLIGKVPLLGLVAGPVAIVGVIGLSIARRNQ</sequence>
<feature type="transmembrane region" description="Helical" evidence="1">
    <location>
        <begin position="34"/>
        <end position="52"/>
    </location>
</feature>
<protein>
    <submittedName>
        <fullName evidence="2">Uncharacterized protein</fullName>
    </submittedName>
</protein>
<evidence type="ECO:0000256" key="1">
    <source>
        <dbReference type="SAM" id="Phobius"/>
    </source>
</evidence>
<organism evidence="2 3">
    <name type="scientific">Kitasatospora indigofera</name>
    <dbReference type="NCBI Taxonomy" id="67307"/>
    <lineage>
        <taxon>Bacteria</taxon>
        <taxon>Bacillati</taxon>
        <taxon>Actinomycetota</taxon>
        <taxon>Actinomycetes</taxon>
        <taxon>Kitasatosporales</taxon>
        <taxon>Streptomycetaceae</taxon>
        <taxon>Kitasatospora</taxon>
    </lineage>
</organism>
<keyword evidence="3" id="KW-1185">Reference proteome</keyword>
<dbReference type="GeneID" id="95356699"/>
<reference evidence="2" key="2">
    <citation type="submission" date="2020-09" db="EMBL/GenBank/DDBJ databases">
        <authorList>
            <person name="Sun Q."/>
            <person name="Ohkuma M."/>
        </authorList>
    </citation>
    <scope>NUCLEOTIDE SEQUENCE</scope>
    <source>
        <strain evidence="2">JCM 4646</strain>
    </source>
</reference>
<dbReference type="EMBL" id="BNBO01000052">
    <property type="protein sequence ID" value="GHH81406.1"/>
    <property type="molecule type" value="Genomic_DNA"/>
</dbReference>
<dbReference type="RefSeq" id="WP_190214407.1">
    <property type="nucleotide sequence ID" value="NZ_BNBO01000052.1"/>
</dbReference>
<dbReference type="Proteomes" id="UP000617734">
    <property type="component" value="Unassembled WGS sequence"/>
</dbReference>
<evidence type="ECO:0000313" key="3">
    <source>
        <dbReference type="Proteomes" id="UP000617734"/>
    </source>
</evidence>
<accession>A0A919GCB9</accession>
<keyword evidence="1" id="KW-0472">Membrane</keyword>
<feature type="transmembrane region" description="Helical" evidence="1">
    <location>
        <begin position="9"/>
        <end position="28"/>
    </location>
</feature>
<dbReference type="AlphaFoldDB" id="A0A919GCB9"/>
<name>A0A919GCB9_9ACTN</name>
<keyword evidence="1" id="KW-0812">Transmembrane</keyword>
<reference evidence="2" key="1">
    <citation type="journal article" date="2014" name="Int. J. Syst. Evol. Microbiol.">
        <title>Complete genome sequence of Corynebacterium casei LMG S-19264T (=DSM 44701T), isolated from a smear-ripened cheese.</title>
        <authorList>
            <consortium name="US DOE Joint Genome Institute (JGI-PGF)"/>
            <person name="Walter F."/>
            <person name="Albersmeier A."/>
            <person name="Kalinowski J."/>
            <person name="Ruckert C."/>
        </authorList>
    </citation>
    <scope>NUCLEOTIDE SEQUENCE</scope>
    <source>
        <strain evidence="2">JCM 4646</strain>
    </source>
</reference>